<dbReference type="InterPro" id="IPR002550">
    <property type="entry name" value="CNNM"/>
</dbReference>
<comment type="caution">
    <text evidence="15">The sequence shown here is derived from an EMBL/GenBank/DDBJ whole genome shotgun (WGS) entry which is preliminary data.</text>
</comment>
<comment type="subcellular location">
    <subcellularLocation>
        <location evidence="1">Cell membrane</location>
        <topology evidence="1">Multi-pass membrane protein</topology>
    </subcellularLocation>
</comment>
<keyword evidence="4 10" id="KW-0812">Transmembrane</keyword>
<dbReference type="PANTHER" id="PTHR22777:SF32">
    <property type="entry name" value="UPF0053 INNER MEMBRANE PROTEIN YFJD"/>
    <property type="match status" value="1"/>
</dbReference>
<evidence type="ECO:0000256" key="1">
    <source>
        <dbReference type="ARBA" id="ARBA00004651"/>
    </source>
</evidence>
<evidence type="ECO:0000256" key="10">
    <source>
        <dbReference type="PROSITE-ProRule" id="PRU01193"/>
    </source>
</evidence>
<keyword evidence="3" id="KW-1003">Cell membrane</keyword>
<dbReference type="PROSITE" id="PS51371">
    <property type="entry name" value="CBS"/>
    <property type="match status" value="2"/>
</dbReference>
<feature type="domain" description="CBS" evidence="13">
    <location>
        <begin position="274"/>
        <end position="331"/>
    </location>
</feature>
<dbReference type="RefSeq" id="WP_179658966.1">
    <property type="nucleotide sequence ID" value="NZ_JACBZR010000001.1"/>
</dbReference>
<dbReference type="PROSITE" id="PS51846">
    <property type="entry name" value="CNNM"/>
    <property type="match status" value="1"/>
</dbReference>
<evidence type="ECO:0000313" key="16">
    <source>
        <dbReference type="Proteomes" id="UP000564496"/>
    </source>
</evidence>
<dbReference type="Pfam" id="PF00571">
    <property type="entry name" value="CBS"/>
    <property type="match status" value="2"/>
</dbReference>
<feature type="region of interest" description="Disordered" evidence="11">
    <location>
        <begin position="422"/>
        <end position="509"/>
    </location>
</feature>
<evidence type="ECO:0000256" key="6">
    <source>
        <dbReference type="ARBA" id="ARBA00022989"/>
    </source>
</evidence>
<evidence type="ECO:0000256" key="2">
    <source>
        <dbReference type="ARBA" id="ARBA00006337"/>
    </source>
</evidence>
<feature type="domain" description="CNNM transmembrane" evidence="14">
    <location>
        <begin position="1"/>
        <end position="187"/>
    </location>
</feature>
<dbReference type="PANTHER" id="PTHR22777">
    <property type="entry name" value="HEMOLYSIN-RELATED"/>
    <property type="match status" value="1"/>
</dbReference>
<evidence type="ECO:0000313" key="15">
    <source>
        <dbReference type="EMBL" id="NYI78670.1"/>
    </source>
</evidence>
<dbReference type="CDD" id="cd04590">
    <property type="entry name" value="CBS_pair_CorC_HlyC_assoc"/>
    <property type="match status" value="1"/>
</dbReference>
<feature type="transmembrane region" description="Helical" evidence="12">
    <location>
        <begin position="90"/>
        <end position="112"/>
    </location>
</feature>
<reference evidence="15 16" key="1">
    <citation type="submission" date="2020-07" db="EMBL/GenBank/DDBJ databases">
        <title>Sequencing the genomes of 1000 actinobacteria strains.</title>
        <authorList>
            <person name="Klenk H.-P."/>
        </authorList>
    </citation>
    <scope>NUCLEOTIDE SEQUENCE [LARGE SCALE GENOMIC DNA]</scope>
    <source>
        <strain evidence="15 16">DSM 26487</strain>
    </source>
</reference>
<evidence type="ECO:0000256" key="4">
    <source>
        <dbReference type="ARBA" id="ARBA00022692"/>
    </source>
</evidence>
<dbReference type="SUPFAM" id="SSF56176">
    <property type="entry name" value="FAD-binding/transporter-associated domain-like"/>
    <property type="match status" value="1"/>
</dbReference>
<dbReference type="SMART" id="SM01091">
    <property type="entry name" value="CorC_HlyC"/>
    <property type="match status" value="1"/>
</dbReference>
<evidence type="ECO:0000259" key="13">
    <source>
        <dbReference type="PROSITE" id="PS51371"/>
    </source>
</evidence>
<dbReference type="InterPro" id="IPR005170">
    <property type="entry name" value="Transptr-assoc_dom"/>
</dbReference>
<evidence type="ECO:0000256" key="12">
    <source>
        <dbReference type="SAM" id="Phobius"/>
    </source>
</evidence>
<dbReference type="AlphaFoldDB" id="A0A7Z0DN26"/>
<dbReference type="InterPro" id="IPR036318">
    <property type="entry name" value="FAD-bd_PCMH-like_sf"/>
</dbReference>
<dbReference type="EMBL" id="JACBZR010000001">
    <property type="protein sequence ID" value="NYI78670.1"/>
    <property type="molecule type" value="Genomic_DNA"/>
</dbReference>
<keyword evidence="6 10" id="KW-1133">Transmembrane helix</keyword>
<protein>
    <submittedName>
        <fullName evidence="15">CBS domain containing-hemolysin-like protein</fullName>
    </submittedName>
</protein>
<dbReference type="InterPro" id="IPR000644">
    <property type="entry name" value="CBS_dom"/>
</dbReference>
<keyword evidence="5" id="KW-0677">Repeat</keyword>
<dbReference type="Gene3D" id="3.10.580.10">
    <property type="entry name" value="CBS-domain"/>
    <property type="match status" value="1"/>
</dbReference>
<evidence type="ECO:0000256" key="7">
    <source>
        <dbReference type="ARBA" id="ARBA00023122"/>
    </source>
</evidence>
<comment type="similarity">
    <text evidence="2">Belongs to the UPF0053 family.</text>
</comment>
<dbReference type="InterPro" id="IPR044751">
    <property type="entry name" value="Ion_transp-like_CBS"/>
</dbReference>
<organism evidence="15 16">
    <name type="scientific">Nocardioides panzhihuensis</name>
    <dbReference type="NCBI Taxonomy" id="860243"/>
    <lineage>
        <taxon>Bacteria</taxon>
        <taxon>Bacillati</taxon>
        <taxon>Actinomycetota</taxon>
        <taxon>Actinomycetes</taxon>
        <taxon>Propionibacteriales</taxon>
        <taxon>Nocardioidaceae</taxon>
        <taxon>Nocardioides</taxon>
    </lineage>
</organism>
<dbReference type="SUPFAM" id="SSF54631">
    <property type="entry name" value="CBS-domain pair"/>
    <property type="match status" value="1"/>
</dbReference>
<keyword evidence="8 10" id="KW-0472">Membrane</keyword>
<feature type="compositionally biased region" description="Basic and acidic residues" evidence="11">
    <location>
        <begin position="432"/>
        <end position="509"/>
    </location>
</feature>
<dbReference type="Pfam" id="PF01595">
    <property type="entry name" value="CNNM"/>
    <property type="match status" value="1"/>
</dbReference>
<evidence type="ECO:0000256" key="9">
    <source>
        <dbReference type="PROSITE-ProRule" id="PRU00703"/>
    </source>
</evidence>
<evidence type="ECO:0000259" key="14">
    <source>
        <dbReference type="PROSITE" id="PS51846"/>
    </source>
</evidence>
<dbReference type="FunFam" id="3.10.580.10:FF:000002">
    <property type="entry name" value="Magnesium/cobalt efflux protein CorC"/>
    <property type="match status" value="1"/>
</dbReference>
<dbReference type="InterPro" id="IPR016169">
    <property type="entry name" value="FAD-bd_PCMH_sub2"/>
</dbReference>
<dbReference type="GO" id="GO:0050660">
    <property type="term" value="F:flavin adenine dinucleotide binding"/>
    <property type="evidence" value="ECO:0007669"/>
    <property type="project" value="InterPro"/>
</dbReference>
<evidence type="ECO:0000256" key="8">
    <source>
        <dbReference type="ARBA" id="ARBA00023136"/>
    </source>
</evidence>
<keyword evidence="16" id="KW-1185">Reference proteome</keyword>
<dbReference type="Gene3D" id="3.30.465.10">
    <property type="match status" value="1"/>
</dbReference>
<keyword evidence="7 9" id="KW-0129">CBS domain</keyword>
<dbReference type="Pfam" id="PF03471">
    <property type="entry name" value="CorC_HlyC"/>
    <property type="match status" value="1"/>
</dbReference>
<dbReference type="SMART" id="SM00116">
    <property type="entry name" value="CBS"/>
    <property type="match status" value="2"/>
</dbReference>
<gene>
    <name evidence="15" type="ORF">BJ988_003318</name>
</gene>
<feature type="domain" description="CBS" evidence="13">
    <location>
        <begin position="206"/>
        <end position="265"/>
    </location>
</feature>
<evidence type="ECO:0000256" key="3">
    <source>
        <dbReference type="ARBA" id="ARBA00022475"/>
    </source>
</evidence>
<dbReference type="GO" id="GO:0005886">
    <property type="term" value="C:plasma membrane"/>
    <property type="evidence" value="ECO:0007669"/>
    <property type="project" value="UniProtKB-SubCell"/>
</dbReference>
<name>A0A7Z0DN26_9ACTN</name>
<sequence>MDDARLLIAAAVLVLIAGIFSAADAALSAFSRARAAELVSEGRAGAKRLVAVVGDPARYLNTVLLLRLLCEIGATVLVALWAYDLYQGRWWPTVLTATGTMTVVSFVVIGVGPRTLGRQHHERIALAVAGPIGAITAVLGPFPSLLIMLGNVLTPGKGFRKGPFSTETELRELVDIAEASDLIEADERRMIHSVFELGDTRAREVMVPRGDIVFLERRKTLRQALSLFLRSGYSRMPVIDDSLDDIVGMVYLKDVVARDFEAPEVETTQRVESLMRTPTWVPDSKPVDELLAEMQQHRQHIAVVVDEYGGTAGLITIEDILEEIVGEITDEYDVEDREPLHLGDGSWRVPARFLVSDLEELIGVAVEEDDVDSVRGLMAKHLGLVPIPGTEVEAHGLSFVAEEAAGRRNKIGTVRISAIVPAETEADDEDQQSDKSDRVKNDRAAKSDRTKADRAAKADRAKADRAKNDRAKADRAKNDRAKNDRAKNDRAKNDRAKTDRTKEAHARAE</sequence>
<evidence type="ECO:0000256" key="11">
    <source>
        <dbReference type="SAM" id="MobiDB-lite"/>
    </source>
</evidence>
<feature type="transmembrane region" description="Helical" evidence="12">
    <location>
        <begin position="59"/>
        <end position="83"/>
    </location>
</feature>
<accession>A0A7Z0DN26</accession>
<proteinExistence type="inferred from homology"/>
<dbReference type="InterPro" id="IPR046342">
    <property type="entry name" value="CBS_dom_sf"/>
</dbReference>
<dbReference type="Proteomes" id="UP000564496">
    <property type="component" value="Unassembled WGS sequence"/>
</dbReference>
<feature type="transmembrane region" description="Helical" evidence="12">
    <location>
        <begin position="124"/>
        <end position="153"/>
    </location>
</feature>
<evidence type="ECO:0000256" key="5">
    <source>
        <dbReference type="ARBA" id="ARBA00022737"/>
    </source>
</evidence>